<keyword evidence="1" id="KW-0285">Flavoprotein</keyword>
<feature type="domain" description="Luciferase-like" evidence="7">
    <location>
        <begin position="30"/>
        <end position="401"/>
    </location>
</feature>
<dbReference type="PANTHER" id="PTHR30011:SF16">
    <property type="entry name" value="C2H2 FINGER DOMAIN TRANSCRIPTION FACTOR (EUROFUNG)-RELATED"/>
    <property type="match status" value="1"/>
</dbReference>
<protein>
    <submittedName>
        <fullName evidence="8">LLM class flavin-dependent oxidoreductase</fullName>
    </submittedName>
</protein>
<gene>
    <name evidence="8" type="ORF">GCM10009750_06170</name>
</gene>
<evidence type="ECO:0000256" key="2">
    <source>
        <dbReference type="ARBA" id="ARBA00022643"/>
    </source>
</evidence>
<dbReference type="Pfam" id="PF00296">
    <property type="entry name" value="Bac_luciferase"/>
    <property type="match status" value="1"/>
</dbReference>
<dbReference type="InterPro" id="IPR016215">
    <property type="entry name" value="NTA_MOA"/>
</dbReference>
<dbReference type="InterPro" id="IPR011251">
    <property type="entry name" value="Luciferase-like_dom"/>
</dbReference>
<evidence type="ECO:0000313" key="8">
    <source>
        <dbReference type="EMBL" id="GAA1825721.1"/>
    </source>
</evidence>
<keyword evidence="3" id="KW-0560">Oxidoreductase</keyword>
<name>A0ABN2MFT6_9MICO</name>
<comment type="caution">
    <text evidence="8">The sequence shown here is derived from an EMBL/GenBank/DDBJ whole genome shotgun (WGS) entry which is preliminary data.</text>
</comment>
<dbReference type="InterPro" id="IPR036661">
    <property type="entry name" value="Luciferase-like_sf"/>
</dbReference>
<organism evidence="8 9">
    <name type="scientific">Agromyces salentinus</name>
    <dbReference type="NCBI Taxonomy" id="269421"/>
    <lineage>
        <taxon>Bacteria</taxon>
        <taxon>Bacillati</taxon>
        <taxon>Actinomycetota</taxon>
        <taxon>Actinomycetes</taxon>
        <taxon>Micrococcales</taxon>
        <taxon>Microbacteriaceae</taxon>
        <taxon>Agromyces</taxon>
    </lineage>
</organism>
<reference evidence="8 9" key="1">
    <citation type="journal article" date="2019" name="Int. J. Syst. Evol. Microbiol.">
        <title>The Global Catalogue of Microorganisms (GCM) 10K type strain sequencing project: providing services to taxonomists for standard genome sequencing and annotation.</title>
        <authorList>
            <consortium name="The Broad Institute Genomics Platform"/>
            <consortium name="The Broad Institute Genome Sequencing Center for Infectious Disease"/>
            <person name="Wu L."/>
            <person name="Ma J."/>
        </authorList>
    </citation>
    <scope>NUCLEOTIDE SEQUENCE [LARGE SCALE GENOMIC DNA]</scope>
    <source>
        <strain evidence="8 9">JCM 14323</strain>
    </source>
</reference>
<dbReference type="Proteomes" id="UP001501746">
    <property type="component" value="Unassembled WGS sequence"/>
</dbReference>
<dbReference type="InterPro" id="IPR051260">
    <property type="entry name" value="Diverse_substr_monoxygenases"/>
</dbReference>
<proteinExistence type="inferred from homology"/>
<dbReference type="EMBL" id="BAAANK010000001">
    <property type="protein sequence ID" value="GAA1825721.1"/>
    <property type="molecule type" value="Genomic_DNA"/>
</dbReference>
<dbReference type="PANTHER" id="PTHR30011">
    <property type="entry name" value="ALKANESULFONATE MONOOXYGENASE-RELATED"/>
    <property type="match status" value="1"/>
</dbReference>
<evidence type="ECO:0000313" key="9">
    <source>
        <dbReference type="Proteomes" id="UP001501746"/>
    </source>
</evidence>
<sequence length="497" mass="52259">MSRLIIGAMIRTLGAYPSGWRAPGAHRDPRGDAAVLRRTAEVAEAARLDYLFFGDWLATGEDLAYRDPYLLARVDPLSAVTYLAGLTSRIGLIATANTTYADPYTLARATASADLLSGGRIGLNLVTGSEARTAGNHGRDARPSDDSRFDRAVEFEQVLRTLWDSFEDDAIIADAATGALLDPSKLHATDFDGRHLNVTGPLNAVRPVQGHLPIVHSGTSPRSRLFAAQNADLALVAVSDLEHAIAVREELRALAFESGRDDRTLKVIAPVLPIVGETRAHAQSIADELSELVQIAEDWPDAPPPAFPADRSLAQLSSLLGVDVSHRSPDAGVTTAVVAGFSAVGQELVEIVAERTGRSPSGDRPPTLRHLVVAASVNASMIVGTAEDIASEFEAWSDAGAVDGFNVLAATHPAQFEAFALGVAPELQRRGLLATEYEGTTLREHLGLARPDNVHARAHEVAAHAGSLRPGVRAGGAGGAGGPGGAGRGIEPASWHP</sequence>
<evidence type="ECO:0000256" key="4">
    <source>
        <dbReference type="ARBA" id="ARBA00023033"/>
    </source>
</evidence>
<dbReference type="NCBIfam" id="TIGR03860">
    <property type="entry name" value="FMN_nitrolo"/>
    <property type="match status" value="1"/>
</dbReference>
<evidence type="ECO:0000256" key="3">
    <source>
        <dbReference type="ARBA" id="ARBA00023002"/>
    </source>
</evidence>
<dbReference type="SUPFAM" id="SSF51679">
    <property type="entry name" value="Bacterial luciferase-like"/>
    <property type="match status" value="1"/>
</dbReference>
<evidence type="ECO:0000256" key="6">
    <source>
        <dbReference type="SAM" id="MobiDB-lite"/>
    </source>
</evidence>
<comment type="similarity">
    <text evidence="5">Belongs to the NtaA/SnaA/DszA monooxygenase family.</text>
</comment>
<keyword evidence="2" id="KW-0288">FMN</keyword>
<evidence type="ECO:0000259" key="7">
    <source>
        <dbReference type="Pfam" id="PF00296"/>
    </source>
</evidence>
<feature type="region of interest" description="Disordered" evidence="6">
    <location>
        <begin position="468"/>
        <end position="497"/>
    </location>
</feature>
<accession>A0ABN2MFT6</accession>
<evidence type="ECO:0000256" key="1">
    <source>
        <dbReference type="ARBA" id="ARBA00022630"/>
    </source>
</evidence>
<feature type="compositionally biased region" description="Gly residues" evidence="6">
    <location>
        <begin position="473"/>
        <end position="488"/>
    </location>
</feature>
<evidence type="ECO:0000256" key="5">
    <source>
        <dbReference type="ARBA" id="ARBA00033748"/>
    </source>
</evidence>
<dbReference type="PIRSF" id="PIRSF000337">
    <property type="entry name" value="NTA_MOA"/>
    <property type="match status" value="1"/>
</dbReference>
<keyword evidence="9" id="KW-1185">Reference proteome</keyword>
<dbReference type="RefSeq" id="WP_344303749.1">
    <property type="nucleotide sequence ID" value="NZ_BAAANK010000001.1"/>
</dbReference>
<keyword evidence="4" id="KW-0503">Monooxygenase</keyword>
<dbReference type="Gene3D" id="3.20.20.30">
    <property type="entry name" value="Luciferase-like domain"/>
    <property type="match status" value="1"/>
</dbReference>